<comment type="caution">
    <text evidence="2">The sequence shown here is derived from an EMBL/GenBank/DDBJ whole genome shotgun (WGS) entry which is preliminary data.</text>
</comment>
<protein>
    <recommendedName>
        <fullName evidence="4">V-type ATP synthase subunit E</fullName>
    </recommendedName>
</protein>
<evidence type="ECO:0000313" key="3">
    <source>
        <dbReference type="Proteomes" id="UP001500102"/>
    </source>
</evidence>
<name>A0ABN2ZKC0_9MICC</name>
<keyword evidence="3" id="KW-1185">Reference proteome</keyword>
<sequence>MSGLSPEADATLEPVRRALRSAAEQQAAELKDEASRQAGALLDAARAEAAAILAAAVKEGEDAARSEAALRSARARRQAHELVLAQRSSLRLELHRQVREAAAGLTSDPRYPELVARLTGLCRQLLGPDALVSESLEGGVFAEAGPRRLDLSLPVLAEMTLDAMPAARELWTP</sequence>
<feature type="region of interest" description="Disordered" evidence="1">
    <location>
        <begin position="1"/>
        <end position="34"/>
    </location>
</feature>
<reference evidence="2 3" key="1">
    <citation type="journal article" date="2019" name="Int. J. Syst. Evol. Microbiol.">
        <title>The Global Catalogue of Microorganisms (GCM) 10K type strain sequencing project: providing services to taxonomists for standard genome sequencing and annotation.</title>
        <authorList>
            <consortium name="The Broad Institute Genomics Platform"/>
            <consortium name="The Broad Institute Genome Sequencing Center for Infectious Disease"/>
            <person name="Wu L."/>
            <person name="Ma J."/>
        </authorList>
    </citation>
    <scope>NUCLEOTIDE SEQUENCE [LARGE SCALE GENOMIC DNA]</scope>
    <source>
        <strain evidence="2 3">JCM 15921</strain>
    </source>
</reference>
<dbReference type="RefSeq" id="WP_344367594.1">
    <property type="nucleotide sequence ID" value="NZ_BAAAQB010000041.1"/>
</dbReference>
<accession>A0ABN2ZKC0</accession>
<proteinExistence type="predicted"/>
<evidence type="ECO:0000313" key="2">
    <source>
        <dbReference type="EMBL" id="GAA2143562.1"/>
    </source>
</evidence>
<evidence type="ECO:0000256" key="1">
    <source>
        <dbReference type="SAM" id="MobiDB-lite"/>
    </source>
</evidence>
<evidence type="ECO:0008006" key="4">
    <source>
        <dbReference type="Google" id="ProtNLM"/>
    </source>
</evidence>
<dbReference type="Proteomes" id="UP001500102">
    <property type="component" value="Unassembled WGS sequence"/>
</dbReference>
<gene>
    <name evidence="2" type="ORF">GCM10009825_34040</name>
</gene>
<dbReference type="EMBL" id="BAAAQB010000041">
    <property type="protein sequence ID" value="GAA2143562.1"/>
    <property type="molecule type" value="Genomic_DNA"/>
</dbReference>
<organism evidence="2 3">
    <name type="scientific">Arthrobacter humicola</name>
    <dbReference type="NCBI Taxonomy" id="409291"/>
    <lineage>
        <taxon>Bacteria</taxon>
        <taxon>Bacillati</taxon>
        <taxon>Actinomycetota</taxon>
        <taxon>Actinomycetes</taxon>
        <taxon>Micrococcales</taxon>
        <taxon>Micrococcaceae</taxon>
        <taxon>Arthrobacter</taxon>
    </lineage>
</organism>